<comment type="cofactor">
    <cofactor evidence="11">
        <name>Mg(2+)</name>
        <dbReference type="ChEBI" id="CHEBI:18420"/>
    </cofactor>
    <text evidence="11">Can also use Mn(2+) ion.</text>
</comment>
<keyword evidence="11" id="KW-0479">Metal-binding</keyword>
<comment type="pathway">
    <text evidence="1">Carbohydrate metabolism; glyoxylate cycle; (S)-malate from isocitrate: step 1/2.</text>
</comment>
<keyword evidence="14" id="KW-1185">Reference proteome</keyword>
<evidence type="ECO:0000256" key="12">
    <source>
        <dbReference type="SAM" id="MobiDB-lite"/>
    </source>
</evidence>
<evidence type="ECO:0000313" key="13">
    <source>
        <dbReference type="EMBL" id="SFF91141.1"/>
    </source>
</evidence>
<evidence type="ECO:0000256" key="3">
    <source>
        <dbReference type="ARBA" id="ARBA00012909"/>
    </source>
</evidence>
<evidence type="ECO:0000256" key="5">
    <source>
        <dbReference type="ARBA" id="ARBA00022532"/>
    </source>
</evidence>
<dbReference type="PROSITE" id="PS00161">
    <property type="entry name" value="ISOCITRATE_LYASE"/>
    <property type="match status" value="1"/>
</dbReference>
<feature type="binding site" evidence="10">
    <location>
        <position position="341"/>
    </location>
    <ligand>
        <name>substrate</name>
    </ligand>
</feature>
<dbReference type="EC" id="4.1.3.1" evidence="3 8"/>
<dbReference type="NCBIfam" id="NF011645">
    <property type="entry name" value="PRK15063.1"/>
    <property type="match status" value="1"/>
</dbReference>
<dbReference type="PANTHER" id="PTHR21631:SF3">
    <property type="entry name" value="BIFUNCTIONAL GLYOXYLATE CYCLE PROTEIN"/>
    <property type="match status" value="1"/>
</dbReference>
<feature type="binding site" evidence="10">
    <location>
        <begin position="307"/>
        <end position="311"/>
    </location>
    <ligand>
        <name>substrate</name>
    </ligand>
</feature>
<dbReference type="InterPro" id="IPR039556">
    <property type="entry name" value="ICL/PEPM"/>
</dbReference>
<reference evidence="14" key="1">
    <citation type="submission" date="2016-10" db="EMBL/GenBank/DDBJ databases">
        <authorList>
            <person name="Varghese N."/>
            <person name="Submissions S."/>
        </authorList>
    </citation>
    <scope>NUCLEOTIDE SEQUENCE [LARGE SCALE GENOMIC DNA]</scope>
    <source>
        <strain evidence="14">FP5</strain>
    </source>
</reference>
<feature type="active site" description="Proton acceptor" evidence="9">
    <location>
        <position position="185"/>
    </location>
</feature>
<dbReference type="InterPro" id="IPR015813">
    <property type="entry name" value="Pyrv/PenolPyrv_kinase-like_dom"/>
</dbReference>
<protein>
    <recommendedName>
        <fullName evidence="3 8">Isocitrate lyase</fullName>
        <ecNumber evidence="3 8">4.1.3.1</ecNumber>
    </recommendedName>
</protein>
<comment type="catalytic activity">
    <reaction evidence="7">
        <text>D-threo-isocitrate = glyoxylate + succinate</text>
        <dbReference type="Rhea" id="RHEA:13245"/>
        <dbReference type="ChEBI" id="CHEBI:15562"/>
        <dbReference type="ChEBI" id="CHEBI:30031"/>
        <dbReference type="ChEBI" id="CHEBI:36655"/>
        <dbReference type="EC" id="4.1.3.1"/>
    </reaction>
</comment>
<gene>
    <name evidence="13" type="ORF">SAMN05216353_11362</name>
</gene>
<feature type="binding site" evidence="10">
    <location>
        <position position="222"/>
    </location>
    <ligand>
        <name>substrate</name>
    </ligand>
</feature>
<comment type="similarity">
    <text evidence="2">Belongs to the isocitrate lyase/PEP mutase superfamily. Isocitrate lyase family.</text>
</comment>
<evidence type="ECO:0000313" key="14">
    <source>
        <dbReference type="Proteomes" id="UP000198897"/>
    </source>
</evidence>
<dbReference type="OrthoDB" id="8629576at2"/>
<keyword evidence="5" id="KW-0816">Tricarboxylic acid cycle</keyword>
<dbReference type="GO" id="GO:0004451">
    <property type="term" value="F:isocitrate lyase activity"/>
    <property type="evidence" value="ECO:0007669"/>
    <property type="project" value="UniProtKB-UniRule"/>
</dbReference>
<keyword evidence="4" id="KW-0329">Glyoxylate bypass</keyword>
<dbReference type="SUPFAM" id="SSF51621">
    <property type="entry name" value="Phosphoenolpyruvate/pyruvate domain"/>
    <property type="match status" value="1"/>
</dbReference>
<evidence type="ECO:0000256" key="4">
    <source>
        <dbReference type="ARBA" id="ARBA00022435"/>
    </source>
</evidence>
<evidence type="ECO:0000256" key="7">
    <source>
        <dbReference type="ARBA" id="ARBA00023531"/>
    </source>
</evidence>
<dbReference type="GO" id="GO:0046872">
    <property type="term" value="F:metal ion binding"/>
    <property type="evidence" value="ECO:0007669"/>
    <property type="project" value="UniProtKB-KW"/>
</dbReference>
<dbReference type="Gene3D" id="3.20.20.60">
    <property type="entry name" value="Phosphoenolpyruvate-binding domains"/>
    <property type="match status" value="1"/>
</dbReference>
<evidence type="ECO:0000256" key="1">
    <source>
        <dbReference type="ARBA" id="ARBA00004793"/>
    </source>
</evidence>
<dbReference type="Proteomes" id="UP000198897">
    <property type="component" value="Unassembled WGS sequence"/>
</dbReference>
<keyword evidence="11" id="KW-0460">Magnesium</keyword>
<dbReference type="Pfam" id="PF00463">
    <property type="entry name" value="ICL"/>
    <property type="match status" value="2"/>
</dbReference>
<dbReference type="InterPro" id="IPR006254">
    <property type="entry name" value="Isocitrate_lyase"/>
</dbReference>
<evidence type="ECO:0000256" key="9">
    <source>
        <dbReference type="PIRSR" id="PIRSR001362-1"/>
    </source>
</evidence>
<dbReference type="AlphaFoldDB" id="A0A1I2MPU7"/>
<dbReference type="PIRSF" id="PIRSF001362">
    <property type="entry name" value="Isocit_lyase"/>
    <property type="match status" value="1"/>
</dbReference>
<evidence type="ECO:0000256" key="6">
    <source>
        <dbReference type="ARBA" id="ARBA00023239"/>
    </source>
</evidence>
<proteinExistence type="inferred from homology"/>
<dbReference type="GO" id="GO:0006097">
    <property type="term" value="P:glyoxylate cycle"/>
    <property type="evidence" value="ECO:0007669"/>
    <property type="project" value="UniProtKB-KW"/>
</dbReference>
<dbReference type="GO" id="GO:0006099">
    <property type="term" value="P:tricarboxylic acid cycle"/>
    <property type="evidence" value="ECO:0007669"/>
    <property type="project" value="UniProtKB-UniRule"/>
</dbReference>
<evidence type="ECO:0000256" key="10">
    <source>
        <dbReference type="PIRSR" id="PIRSR001362-2"/>
    </source>
</evidence>
<accession>A0A1I2MPU7</accession>
<evidence type="ECO:0000256" key="11">
    <source>
        <dbReference type="PIRSR" id="PIRSR001362-3"/>
    </source>
</evidence>
<dbReference type="CDD" id="cd00377">
    <property type="entry name" value="ICL_PEPM"/>
    <property type="match status" value="1"/>
</dbReference>
<sequence length="430" mass="47739">MMNERVEKLRNQWQEQRWSGVLRPYEPEDVIRLRGSMDIQHTLAEKGAEKLWNLLHEEDYVHALGALTGNQAMQQVKAGLKAIYLSGWQVAADANMSGHMYPDQSLYPANSVPQVVKRINQALQRADQIHHMEGKHDIDWFAPIVADAEAGFGGQLNVFELMKGMIEAGASAVHFEDQLSSEKKCGHLGGKVLLPTQTAVRNLISARFAADVMGVPTIIIARTDANAADLITSDVDGSDAEFLTGERTAEGFYKTEAGIDQAISRGLAYAPYADLVWCETSEPNIEEAKRFAEAIHEKFPGKLLAYNCSPSFNWKKKLDDETIASFQRTLGEMGYKFQFVTLAGFHALNHGMFELARHYKDRGMEAYSELQQAEFSSETYGYSATRHQREVGTGYFDEVAQIISGGTSSTTALKGSTESEQFTTETVSQS</sequence>
<dbReference type="NCBIfam" id="TIGR01346">
    <property type="entry name" value="isocit_lyase"/>
    <property type="match status" value="1"/>
</dbReference>
<feature type="region of interest" description="Disordered" evidence="12">
    <location>
        <begin position="410"/>
        <end position="430"/>
    </location>
</feature>
<evidence type="ECO:0000256" key="2">
    <source>
        <dbReference type="ARBA" id="ARBA00005704"/>
    </source>
</evidence>
<keyword evidence="6 13" id="KW-0456">Lyase</keyword>
<feature type="binding site" evidence="10">
    <location>
        <begin position="186"/>
        <end position="187"/>
    </location>
    <ligand>
        <name>substrate</name>
    </ligand>
</feature>
<feature type="binding site" evidence="11">
    <location>
        <position position="147"/>
    </location>
    <ligand>
        <name>Mg(2+)</name>
        <dbReference type="ChEBI" id="CHEBI:18420"/>
    </ligand>
</feature>
<feature type="binding site" evidence="10">
    <location>
        <begin position="86"/>
        <end position="88"/>
    </location>
    <ligand>
        <name>substrate</name>
    </ligand>
</feature>
<evidence type="ECO:0000256" key="8">
    <source>
        <dbReference type="NCBIfam" id="TIGR01346"/>
    </source>
</evidence>
<dbReference type="EMBL" id="FOOG01000013">
    <property type="protein sequence ID" value="SFF91141.1"/>
    <property type="molecule type" value="Genomic_DNA"/>
</dbReference>
<name>A0A1I2MPU7_9BACI</name>
<dbReference type="FunFam" id="3.20.20.60:FF:000005">
    <property type="entry name" value="Isocitrate lyase"/>
    <property type="match status" value="1"/>
</dbReference>
<organism evidence="13 14">
    <name type="scientific">Halobacillus alkaliphilus</name>
    <dbReference type="NCBI Taxonomy" id="396056"/>
    <lineage>
        <taxon>Bacteria</taxon>
        <taxon>Bacillati</taxon>
        <taxon>Bacillota</taxon>
        <taxon>Bacilli</taxon>
        <taxon>Bacillales</taxon>
        <taxon>Bacillaceae</taxon>
        <taxon>Halobacillus</taxon>
    </lineage>
</organism>
<dbReference type="InterPro" id="IPR040442">
    <property type="entry name" value="Pyrv_kinase-like_dom_sf"/>
</dbReference>
<dbReference type="InterPro" id="IPR018523">
    <property type="entry name" value="Isocitrate_lyase_ph_CS"/>
</dbReference>
<dbReference type="PANTHER" id="PTHR21631">
    <property type="entry name" value="ISOCITRATE LYASE/MALATE SYNTHASE"/>
    <property type="match status" value="1"/>
</dbReference>